<evidence type="ECO:0000313" key="2">
    <source>
        <dbReference type="EMBL" id="KAF4633537.1"/>
    </source>
</evidence>
<comment type="caution">
    <text evidence="2">The sequence shown here is derived from an EMBL/GenBank/DDBJ whole genome shotgun (WGS) entry which is preliminary data.</text>
</comment>
<reference evidence="2 3" key="1">
    <citation type="submission" date="2020-03" db="EMBL/GenBank/DDBJ databases">
        <title>Draft Genome Sequence of Cudoniella acicularis.</title>
        <authorList>
            <person name="Buettner E."/>
            <person name="Kellner H."/>
        </authorList>
    </citation>
    <scope>NUCLEOTIDE SEQUENCE [LARGE SCALE GENOMIC DNA]</scope>
    <source>
        <strain evidence="2 3">DSM 108380</strain>
    </source>
</reference>
<dbReference type="Proteomes" id="UP000566819">
    <property type="component" value="Unassembled WGS sequence"/>
</dbReference>
<feature type="compositionally biased region" description="Basic and acidic residues" evidence="1">
    <location>
        <begin position="12"/>
        <end position="22"/>
    </location>
</feature>
<sequence>MSDMAVNGSASDCHDPTSRQADEISNNERVSQTAALEAYTRTDESHEVVALGYGNADSEKAILCHTKEMKDKIKETSKILL</sequence>
<name>A0A8H4W4K1_9HELO</name>
<gene>
    <name evidence="2" type="ORF">G7Y89_g4573</name>
</gene>
<dbReference type="EMBL" id="JAAMPI010000251">
    <property type="protein sequence ID" value="KAF4633537.1"/>
    <property type="molecule type" value="Genomic_DNA"/>
</dbReference>
<protein>
    <submittedName>
        <fullName evidence="2">Uncharacterized protein</fullName>
    </submittedName>
</protein>
<organism evidence="2 3">
    <name type="scientific">Cudoniella acicularis</name>
    <dbReference type="NCBI Taxonomy" id="354080"/>
    <lineage>
        <taxon>Eukaryota</taxon>
        <taxon>Fungi</taxon>
        <taxon>Dikarya</taxon>
        <taxon>Ascomycota</taxon>
        <taxon>Pezizomycotina</taxon>
        <taxon>Leotiomycetes</taxon>
        <taxon>Helotiales</taxon>
        <taxon>Tricladiaceae</taxon>
        <taxon>Cudoniella</taxon>
    </lineage>
</organism>
<accession>A0A8H4W4K1</accession>
<evidence type="ECO:0000313" key="3">
    <source>
        <dbReference type="Proteomes" id="UP000566819"/>
    </source>
</evidence>
<evidence type="ECO:0000256" key="1">
    <source>
        <dbReference type="SAM" id="MobiDB-lite"/>
    </source>
</evidence>
<keyword evidence="3" id="KW-1185">Reference proteome</keyword>
<proteinExistence type="predicted"/>
<dbReference type="AlphaFoldDB" id="A0A8H4W4K1"/>
<feature type="region of interest" description="Disordered" evidence="1">
    <location>
        <begin position="1"/>
        <end position="29"/>
    </location>
</feature>